<keyword evidence="1" id="KW-0378">Hydrolase</keyword>
<dbReference type="EMBL" id="JASGBQ010000002">
    <property type="protein sequence ID" value="MDI9241259.1"/>
    <property type="molecule type" value="Genomic_DNA"/>
</dbReference>
<reference evidence="1 2" key="1">
    <citation type="submission" date="2023-05" db="EMBL/GenBank/DDBJ databases">
        <title>[ruminococcus] sp. nov., isolated from a pig farm feces dump.</title>
        <authorList>
            <person name="Chang Y.-H."/>
        </authorList>
    </citation>
    <scope>NUCLEOTIDE SEQUENCE [LARGE SCALE GENOMIC DNA]</scope>
    <source>
        <strain evidence="1 2">YH-rum2234</strain>
    </source>
</reference>
<dbReference type="Gene3D" id="3.20.20.140">
    <property type="entry name" value="Metal-dependent hydrolases"/>
    <property type="match status" value="1"/>
</dbReference>
<dbReference type="InterPro" id="IPR008257">
    <property type="entry name" value="Pept_M19"/>
</dbReference>
<comment type="caution">
    <text evidence="1">The sequence shown here is derived from an EMBL/GenBank/DDBJ whole genome shotgun (WGS) entry which is preliminary data.</text>
</comment>
<protein>
    <submittedName>
        <fullName evidence="1">Membrane dipeptidase</fullName>
        <ecNumber evidence="1">3.4.13.-</ecNumber>
    </submittedName>
</protein>
<keyword evidence="1" id="KW-0645">Protease</keyword>
<proteinExistence type="predicted"/>
<dbReference type="PANTHER" id="PTHR10443:SF12">
    <property type="entry name" value="DIPEPTIDASE"/>
    <property type="match status" value="1"/>
</dbReference>
<dbReference type="Proteomes" id="UP001300383">
    <property type="component" value="Unassembled WGS sequence"/>
</dbReference>
<evidence type="ECO:0000313" key="2">
    <source>
        <dbReference type="Proteomes" id="UP001300383"/>
    </source>
</evidence>
<dbReference type="GO" id="GO:0006508">
    <property type="term" value="P:proteolysis"/>
    <property type="evidence" value="ECO:0007669"/>
    <property type="project" value="InterPro"/>
</dbReference>
<accession>A0AAP4B7M8</accession>
<dbReference type="PANTHER" id="PTHR10443">
    <property type="entry name" value="MICROSOMAL DIPEPTIDASE"/>
    <property type="match status" value="1"/>
</dbReference>
<gene>
    <name evidence="1" type="ORF">QJ036_02030</name>
</gene>
<dbReference type="SUPFAM" id="SSF51556">
    <property type="entry name" value="Metallo-dependent hydrolases"/>
    <property type="match status" value="1"/>
</dbReference>
<name>A0AAP4B7M8_9FIRM</name>
<sequence length="360" mass="39444">MKYIDLHCDTLIVFAGEGGSLYENQMSVDLKRLRKNDCVAQFFAVWLPDEGTRTAMEEAGEASSPEASKTTVGCGEGIGLAETLRRNRFAGLTEGVWDDAYIDRLLDSFERELALHKEEVSLALSAENMEQNAANGRLSAFLTLEDGRAVRGSLDRLKRFYDRGIRLITLTWNHDNCFGRANYRDGVFGSRGSGLTAFGKEAVRFMNELGMLVDVSHLSDEGFFDVAAVSEKPFVASHSNARALAGCSRNMSDEMIRLLALKGGVMGLNFAPGFLSPDFSDPNSRVSHMAAHARHILNCGGEEVLALGTDFDGVSGNLEIDSPDRLFLLWEALSRAGFTERQIELAACKNAARVIRDVLG</sequence>
<dbReference type="RefSeq" id="WP_283229770.1">
    <property type="nucleotide sequence ID" value="NZ_JASGBQ010000002.1"/>
</dbReference>
<dbReference type="GO" id="GO:0070573">
    <property type="term" value="F:metallodipeptidase activity"/>
    <property type="evidence" value="ECO:0007669"/>
    <property type="project" value="InterPro"/>
</dbReference>
<dbReference type="InterPro" id="IPR032466">
    <property type="entry name" value="Metal_Hydrolase"/>
</dbReference>
<dbReference type="AlphaFoldDB" id="A0AAP4B7M8"/>
<dbReference type="PROSITE" id="PS51365">
    <property type="entry name" value="RENAL_DIPEPTIDASE_2"/>
    <property type="match status" value="1"/>
</dbReference>
<keyword evidence="2" id="KW-1185">Reference proteome</keyword>
<dbReference type="Pfam" id="PF01244">
    <property type="entry name" value="Peptidase_M19"/>
    <property type="match status" value="1"/>
</dbReference>
<dbReference type="EC" id="3.4.13.-" evidence="1"/>
<organism evidence="1 2">
    <name type="scientific">Fusibacillus kribbianus</name>
    <dbReference type="NCBI Taxonomy" id="3044208"/>
    <lineage>
        <taxon>Bacteria</taxon>
        <taxon>Bacillati</taxon>
        <taxon>Bacillota</taxon>
        <taxon>Clostridia</taxon>
        <taxon>Lachnospirales</taxon>
        <taxon>Lachnospiraceae</taxon>
        <taxon>Fusibacillus</taxon>
    </lineage>
</organism>
<keyword evidence="1" id="KW-0224">Dipeptidase</keyword>
<evidence type="ECO:0000313" key="1">
    <source>
        <dbReference type="EMBL" id="MDI9241259.1"/>
    </source>
</evidence>